<proteinExistence type="predicted"/>
<evidence type="ECO:0000313" key="2">
    <source>
        <dbReference type="EMBL" id="UOE44337.1"/>
    </source>
</evidence>
<reference evidence="2 3" key="1">
    <citation type="submission" date="2022-03" db="EMBL/GenBank/DDBJ databases">
        <title>Mucilaginibacter sp. isolated from the gut of Protaetia brevitarsis seulensis larvae.</title>
        <authorList>
            <person name="Won M."/>
            <person name="Kim S.-J."/>
            <person name="Kwon S.-W."/>
        </authorList>
    </citation>
    <scope>NUCLEOTIDE SEQUENCE [LARGE SCALE GENOMIC DNA]</scope>
    <source>
        <strain evidence="2 3">CFWR-12</strain>
    </source>
</reference>
<dbReference type="SUPFAM" id="SSF52777">
    <property type="entry name" value="CoA-dependent acyltransferases"/>
    <property type="match status" value="1"/>
</dbReference>
<dbReference type="RefSeq" id="WP_243556074.1">
    <property type="nucleotide sequence ID" value="NZ_CP094528.1"/>
</dbReference>
<organism evidence="2 3">
    <name type="scientific">Agromyces larvae</name>
    <dbReference type="NCBI Taxonomy" id="2929802"/>
    <lineage>
        <taxon>Bacteria</taxon>
        <taxon>Bacillati</taxon>
        <taxon>Actinomycetota</taxon>
        <taxon>Actinomycetes</taxon>
        <taxon>Micrococcales</taxon>
        <taxon>Microbacteriaceae</taxon>
        <taxon>Agromyces</taxon>
    </lineage>
</organism>
<protein>
    <submittedName>
        <fullName evidence="2">Wax ester/triacylglycerol synthase family O-acyltransferase</fullName>
    </submittedName>
</protein>
<name>A0ABY4BYP2_9MICO</name>
<gene>
    <name evidence="2" type="ORF">MTO99_00640</name>
</gene>
<dbReference type="Proteomes" id="UP000832097">
    <property type="component" value="Chromosome"/>
</dbReference>
<sequence length="443" mass="47665">MPNHAAVELMGTLDEKFIANSVAFEAARPACTMVVDGGPLRAPDGRLDRELIVDLVRSAVARMPAMSRRLRRTPLGLTAPAWVAVEQLDYAFHVRFHPAVVGDGTERAELFSGRGNGPMRLDRPLWDILVAELDSGQVALIGRAQHALGDGIYGMRLIDALVDGRPFLATHAAAAERAALAQAPQPPRTGTGLLLAAASVWWSAQPGLGGAWREYSRKPFRRRLRRWGGRLARPVRNRIIARRGLIERMLPPRHSALAEFDLGEVRAVARAAGGSVSDLTVALALRAVARVLPDEAALLVPISKRERGNGGEQRNHIVMTRVTAADGGSLGDLVAIVARQVAGARDGGGSGGLEPRAGYASYLPWRPRRAYFGPAEVHAMTLWPVLEPRDEIAVFASSYHRRFTLAVTASAGIDLAPVVAEFERAIRGAEAVAEPAVEEVLDA</sequence>
<evidence type="ECO:0000259" key="1">
    <source>
        <dbReference type="Pfam" id="PF03007"/>
    </source>
</evidence>
<feature type="domain" description="O-acyltransferase WSD1-like N-terminal" evidence="1">
    <location>
        <begin position="44"/>
        <end position="279"/>
    </location>
</feature>
<evidence type="ECO:0000313" key="3">
    <source>
        <dbReference type="Proteomes" id="UP000832097"/>
    </source>
</evidence>
<dbReference type="Pfam" id="PF03007">
    <property type="entry name" value="WS_DGAT_cat"/>
    <property type="match status" value="1"/>
</dbReference>
<dbReference type="EMBL" id="CP094528">
    <property type="protein sequence ID" value="UOE44337.1"/>
    <property type="molecule type" value="Genomic_DNA"/>
</dbReference>
<dbReference type="InterPro" id="IPR004255">
    <property type="entry name" value="O-acyltransferase_WSD1_N"/>
</dbReference>
<accession>A0ABY4BYP2</accession>
<keyword evidence="3" id="KW-1185">Reference proteome</keyword>